<dbReference type="InterPro" id="IPR023380">
    <property type="entry name" value="DsbB-like_sf"/>
</dbReference>
<keyword evidence="2 5" id="KW-0812">Transmembrane</keyword>
<feature type="transmembrane region" description="Helical" evidence="5">
    <location>
        <begin position="46"/>
        <end position="61"/>
    </location>
</feature>
<keyword evidence="3 5" id="KW-1133">Transmembrane helix</keyword>
<comment type="caution">
    <text evidence="6">The sequence shown here is derived from an EMBL/GenBank/DDBJ whole genome shotgun (WGS) entry which is preliminary data.</text>
</comment>
<dbReference type="GO" id="GO:0006457">
    <property type="term" value="P:protein folding"/>
    <property type="evidence" value="ECO:0007669"/>
    <property type="project" value="InterPro"/>
</dbReference>
<dbReference type="EMBL" id="BALE01000024">
    <property type="protein sequence ID" value="GAN54554.1"/>
    <property type="molecule type" value="Genomic_DNA"/>
</dbReference>
<keyword evidence="4 5" id="KW-0472">Membrane</keyword>
<organism evidence="6 7">
    <name type="scientific">Tanticharoenia sakaeratensis NBRC 103193</name>
    <dbReference type="NCBI Taxonomy" id="1231623"/>
    <lineage>
        <taxon>Bacteria</taxon>
        <taxon>Pseudomonadati</taxon>
        <taxon>Pseudomonadota</taxon>
        <taxon>Alphaproteobacteria</taxon>
        <taxon>Acetobacterales</taxon>
        <taxon>Acetobacteraceae</taxon>
        <taxon>Tanticharoenia</taxon>
    </lineage>
</organism>
<feature type="transmembrane region" description="Helical" evidence="5">
    <location>
        <begin position="141"/>
        <end position="161"/>
    </location>
</feature>
<dbReference type="OrthoDB" id="9808637at2"/>
<dbReference type="STRING" id="1231623.Tasa_024_020"/>
<feature type="transmembrane region" description="Helical" evidence="5">
    <location>
        <begin position="68"/>
        <end position="91"/>
    </location>
</feature>
<evidence type="ECO:0000256" key="2">
    <source>
        <dbReference type="ARBA" id="ARBA00022692"/>
    </source>
</evidence>
<protein>
    <submittedName>
        <fullName evidence="6">Disulfide bond formation protein B</fullName>
    </submittedName>
</protein>
<name>A0A0D6MLI4_9PROT</name>
<dbReference type="PIRSF" id="PIRSF033913">
    <property type="entry name" value="S-S_format_DsbB"/>
    <property type="match status" value="1"/>
</dbReference>
<dbReference type="RefSeq" id="WP_048849095.1">
    <property type="nucleotide sequence ID" value="NZ_BALE01000024.1"/>
</dbReference>
<keyword evidence="7" id="KW-1185">Reference proteome</keyword>
<accession>A0A0D6MLI4</accession>
<evidence type="ECO:0000256" key="1">
    <source>
        <dbReference type="ARBA" id="ARBA00004141"/>
    </source>
</evidence>
<dbReference type="AlphaFoldDB" id="A0A0D6MLI4"/>
<dbReference type="SUPFAM" id="SSF158442">
    <property type="entry name" value="DsbB-like"/>
    <property type="match status" value="1"/>
</dbReference>
<dbReference type="GO" id="GO:0016020">
    <property type="term" value="C:membrane"/>
    <property type="evidence" value="ECO:0007669"/>
    <property type="project" value="UniProtKB-SubCell"/>
</dbReference>
<evidence type="ECO:0000256" key="5">
    <source>
        <dbReference type="SAM" id="Phobius"/>
    </source>
</evidence>
<dbReference type="InterPro" id="IPR024199">
    <property type="entry name" value="Uncharacterised_DsbB"/>
</dbReference>
<evidence type="ECO:0000313" key="7">
    <source>
        <dbReference type="Proteomes" id="UP000032679"/>
    </source>
</evidence>
<gene>
    <name evidence="6" type="ORF">Tasa_024_020</name>
</gene>
<dbReference type="InterPro" id="IPR003752">
    <property type="entry name" value="DiS_bond_form_DsbB/BdbC"/>
</dbReference>
<reference evidence="6 7" key="1">
    <citation type="submission" date="2012-10" db="EMBL/GenBank/DDBJ databases">
        <title>Genome sequencing of Tanticharoenia sakaeratensis NBRC 103193.</title>
        <authorList>
            <person name="Azuma Y."/>
            <person name="Hadano H."/>
            <person name="Hirakawa H."/>
            <person name="Matsushita K."/>
        </authorList>
    </citation>
    <scope>NUCLEOTIDE SEQUENCE [LARGE SCALE GENOMIC DNA]</scope>
    <source>
        <strain evidence="6 7">NBRC 103193</strain>
    </source>
</reference>
<evidence type="ECO:0000313" key="6">
    <source>
        <dbReference type="EMBL" id="GAN54554.1"/>
    </source>
</evidence>
<dbReference type="Pfam" id="PF02600">
    <property type="entry name" value="DsbB"/>
    <property type="match status" value="1"/>
</dbReference>
<dbReference type="GO" id="GO:0015035">
    <property type="term" value="F:protein-disulfide reductase activity"/>
    <property type="evidence" value="ECO:0007669"/>
    <property type="project" value="InterPro"/>
</dbReference>
<comment type="subcellular location">
    <subcellularLocation>
        <location evidence="1">Membrane</location>
        <topology evidence="1">Multi-pass membrane protein</topology>
    </subcellularLocation>
</comment>
<dbReference type="Proteomes" id="UP000032679">
    <property type="component" value="Unassembled WGS sequence"/>
</dbReference>
<evidence type="ECO:0000256" key="3">
    <source>
        <dbReference type="ARBA" id="ARBA00022989"/>
    </source>
</evidence>
<dbReference type="Gene3D" id="1.20.1550.10">
    <property type="entry name" value="DsbB-like"/>
    <property type="match status" value="1"/>
</dbReference>
<proteinExistence type="predicted"/>
<sequence>MSTRERTQAATGLVLALSGVLALGIAYDAQYRLGMVPCELCLVERMPWRVLIAAGVLAALVRQKLIRAAAFVVAFACLIASVGLAVLHGGVEHGWWPSPFAACHMVVPHGLTAAERFANMPMQAAKPCDAPNYLWGLPVSMSALGGLYALAVLVLAAGMLWRLRRA</sequence>
<evidence type="ECO:0000256" key="4">
    <source>
        <dbReference type="ARBA" id="ARBA00023136"/>
    </source>
</evidence>